<comment type="function">
    <text evidence="6">Redox regulated molecular chaperone. Protects both thermally unfolding and oxidatively damaged proteins from irreversible aggregation. Plays an important role in the bacterial defense system toward oxidative stress.</text>
</comment>
<dbReference type="OrthoDB" id="9776534at2"/>
<keyword evidence="5 6" id="KW-0676">Redox-active center</keyword>
<comment type="similarity">
    <text evidence="6">Belongs to the HSP33 family.</text>
</comment>
<dbReference type="Pfam" id="PF01430">
    <property type="entry name" value="HSP33"/>
    <property type="match status" value="1"/>
</dbReference>
<evidence type="ECO:0000313" key="7">
    <source>
        <dbReference type="EMBL" id="OLU36494.1"/>
    </source>
</evidence>
<comment type="PTM">
    <text evidence="6">Under oxidizing conditions two disulfide bonds are formed involving the reactive cysteines. Under reducing conditions zinc is bound to the reactive cysteines and the protein is inactive.</text>
</comment>
<dbReference type="GO" id="GO:0042026">
    <property type="term" value="P:protein refolding"/>
    <property type="evidence" value="ECO:0007669"/>
    <property type="project" value="TreeGrafter"/>
</dbReference>
<dbReference type="AlphaFoldDB" id="A0A1U7NCQ8"/>
<keyword evidence="4 6" id="KW-0143">Chaperone</keyword>
<dbReference type="HAMAP" id="MF_00117">
    <property type="entry name" value="HslO"/>
    <property type="match status" value="1"/>
</dbReference>
<keyword evidence="1 6" id="KW-0963">Cytoplasm</keyword>
<dbReference type="EMBL" id="MPJW01000271">
    <property type="protein sequence ID" value="OLU36494.1"/>
    <property type="molecule type" value="Genomic_DNA"/>
</dbReference>
<dbReference type="Gene3D" id="3.90.1280.10">
    <property type="entry name" value="HSP33 redox switch-like"/>
    <property type="match status" value="1"/>
</dbReference>
<dbReference type="PIRSF" id="PIRSF005261">
    <property type="entry name" value="Heat_shock_Hsp33"/>
    <property type="match status" value="1"/>
</dbReference>
<keyword evidence="3 6" id="KW-1015">Disulfide bond</keyword>
<comment type="subcellular location">
    <subcellularLocation>
        <location evidence="6">Cytoplasm</location>
    </subcellularLocation>
</comment>
<dbReference type="RefSeq" id="WP_075821048.1">
    <property type="nucleotide sequence ID" value="NZ_CAJUTZ010000008.1"/>
</dbReference>
<organism evidence="7 8">
    <name type="scientific">Ileibacterium valens</name>
    <dbReference type="NCBI Taxonomy" id="1862668"/>
    <lineage>
        <taxon>Bacteria</taxon>
        <taxon>Bacillati</taxon>
        <taxon>Bacillota</taxon>
        <taxon>Erysipelotrichia</taxon>
        <taxon>Erysipelotrichales</taxon>
        <taxon>Erysipelotrichaceae</taxon>
        <taxon>Ileibacterium</taxon>
    </lineage>
</organism>
<dbReference type="GO" id="GO:0005737">
    <property type="term" value="C:cytoplasm"/>
    <property type="evidence" value="ECO:0007669"/>
    <property type="project" value="UniProtKB-SubCell"/>
</dbReference>
<dbReference type="InterPro" id="IPR016153">
    <property type="entry name" value="Heat_shock_Hsp33_N"/>
</dbReference>
<evidence type="ECO:0000313" key="8">
    <source>
        <dbReference type="Proteomes" id="UP000186341"/>
    </source>
</evidence>
<dbReference type="InterPro" id="IPR000397">
    <property type="entry name" value="Heat_shock_Hsp33"/>
</dbReference>
<sequence>MKDQLVKALALEGRVRLYLVRSTDLVEEARNRFDLNPTPTAALGRVLSVASIMGAMLKDSHEMLTININGGGPLGQIVVDAYPNGDVRGFVSNPLAEADSLNNGHLNVGAIVGNAGTLTVTKDLHMEDNWSGTVALQSGEIGEDFAYYFTLSEQTPTAVSVGVKVEPGGQVKAAGAMVLQMMPDATDTDISICEHVLSGLKPMSTIMEEYDDSDLSALAKDMFEDANVLSVQDVAFSCPCSKEKTERVLSSIAPGELQEMIDEDHGAEVTCNFCNTTYQFSEEELQKILDENLKNLAETKELEDSVDSGRRD</sequence>
<name>A0A1U7NCQ8_9FIRM</name>
<reference evidence="7 8" key="1">
    <citation type="submission" date="2016-11" db="EMBL/GenBank/DDBJ databases">
        <title>Description of two novel members of the family Erysipelotrichaceae: Ileibacterium lipovorans gen. nov., sp. nov. and Dubosiella newyorkensis, gen. nov., sp. nov.</title>
        <authorList>
            <person name="Cox L.M."/>
            <person name="Sohn J."/>
            <person name="Tyrrell K.L."/>
            <person name="Citron D.M."/>
            <person name="Lawson P.A."/>
            <person name="Patel N.B."/>
            <person name="Iizumi T."/>
            <person name="Perez-Perez G.I."/>
            <person name="Goldstein E.J."/>
            <person name="Blaser M.J."/>
        </authorList>
    </citation>
    <scope>NUCLEOTIDE SEQUENCE [LARGE SCALE GENOMIC DNA]</scope>
    <source>
        <strain evidence="7 8">NYU-BL-A3</strain>
    </source>
</reference>
<feature type="disulfide bond" description="Redox-active" evidence="6">
    <location>
        <begin position="238"/>
        <end position="240"/>
    </location>
</feature>
<dbReference type="InterPro" id="IPR016154">
    <property type="entry name" value="Heat_shock_Hsp33_C"/>
</dbReference>
<proteinExistence type="inferred from homology"/>
<evidence type="ECO:0000256" key="1">
    <source>
        <dbReference type="ARBA" id="ARBA00022490"/>
    </source>
</evidence>
<dbReference type="CDD" id="cd00498">
    <property type="entry name" value="Hsp33"/>
    <property type="match status" value="1"/>
</dbReference>
<dbReference type="GO" id="GO:0044183">
    <property type="term" value="F:protein folding chaperone"/>
    <property type="evidence" value="ECO:0007669"/>
    <property type="project" value="TreeGrafter"/>
</dbReference>
<dbReference type="SUPFAM" id="SSF118352">
    <property type="entry name" value="HSP33 redox switch-like"/>
    <property type="match status" value="1"/>
</dbReference>
<keyword evidence="8" id="KW-1185">Reference proteome</keyword>
<gene>
    <name evidence="6" type="primary">hslO</name>
    <name evidence="7" type="ORF">BO222_12285</name>
</gene>
<dbReference type="PANTHER" id="PTHR30111">
    <property type="entry name" value="33 KDA CHAPERONIN"/>
    <property type="match status" value="1"/>
</dbReference>
<keyword evidence="2 6" id="KW-0862">Zinc</keyword>
<evidence type="ECO:0000256" key="2">
    <source>
        <dbReference type="ARBA" id="ARBA00022833"/>
    </source>
</evidence>
<protein>
    <recommendedName>
        <fullName evidence="6">33 kDa chaperonin</fullName>
    </recommendedName>
    <alternativeName>
        <fullName evidence="6">Heat shock protein 33 homolog</fullName>
        <shortName evidence="6">HSP33</shortName>
    </alternativeName>
</protein>
<accession>A0A1U7NCQ8</accession>
<dbReference type="GeneID" id="82203903"/>
<dbReference type="Proteomes" id="UP000186341">
    <property type="component" value="Unassembled WGS sequence"/>
</dbReference>
<dbReference type="Gene3D" id="3.55.30.10">
    <property type="entry name" value="Hsp33 domain"/>
    <property type="match status" value="1"/>
</dbReference>
<evidence type="ECO:0000256" key="3">
    <source>
        <dbReference type="ARBA" id="ARBA00023157"/>
    </source>
</evidence>
<comment type="caution">
    <text evidence="7">The sequence shown here is derived from an EMBL/GenBank/DDBJ whole genome shotgun (WGS) entry which is preliminary data.</text>
</comment>
<evidence type="ECO:0000256" key="5">
    <source>
        <dbReference type="ARBA" id="ARBA00023284"/>
    </source>
</evidence>
<feature type="disulfide bond" description="Redox-active" evidence="6">
    <location>
        <begin position="271"/>
        <end position="274"/>
    </location>
</feature>
<evidence type="ECO:0000256" key="4">
    <source>
        <dbReference type="ARBA" id="ARBA00023186"/>
    </source>
</evidence>
<evidence type="ECO:0000256" key="6">
    <source>
        <dbReference type="HAMAP-Rule" id="MF_00117"/>
    </source>
</evidence>
<dbReference type="PANTHER" id="PTHR30111:SF1">
    <property type="entry name" value="33 KDA CHAPERONIN"/>
    <property type="match status" value="1"/>
</dbReference>
<dbReference type="SUPFAM" id="SSF64397">
    <property type="entry name" value="Hsp33 domain"/>
    <property type="match status" value="1"/>
</dbReference>
<dbReference type="GO" id="GO:0051082">
    <property type="term" value="F:unfolded protein binding"/>
    <property type="evidence" value="ECO:0007669"/>
    <property type="project" value="UniProtKB-UniRule"/>
</dbReference>
<dbReference type="NCBIfam" id="NF001033">
    <property type="entry name" value="PRK00114.1"/>
    <property type="match status" value="1"/>
</dbReference>